<organism evidence="1 2">
    <name type="scientific">Nonomuraea maheshkhaliensis</name>
    <dbReference type="NCBI Taxonomy" id="419590"/>
    <lineage>
        <taxon>Bacteria</taxon>
        <taxon>Bacillati</taxon>
        <taxon>Actinomycetota</taxon>
        <taxon>Actinomycetes</taxon>
        <taxon>Streptosporangiales</taxon>
        <taxon>Streptosporangiaceae</taxon>
        <taxon>Nonomuraea</taxon>
    </lineage>
</organism>
<keyword evidence="2" id="KW-1185">Reference proteome</keyword>
<accession>A0ABP4QKH3</accession>
<gene>
    <name evidence="1" type="ORF">GCM10009733_006170</name>
</gene>
<dbReference type="Proteomes" id="UP001500064">
    <property type="component" value="Unassembled WGS sequence"/>
</dbReference>
<evidence type="ECO:0000313" key="2">
    <source>
        <dbReference type="Proteomes" id="UP001500064"/>
    </source>
</evidence>
<dbReference type="EMBL" id="BAAAMU010000003">
    <property type="protein sequence ID" value="GAA1612894.1"/>
    <property type="molecule type" value="Genomic_DNA"/>
</dbReference>
<evidence type="ECO:0000313" key="1">
    <source>
        <dbReference type="EMBL" id="GAA1612894.1"/>
    </source>
</evidence>
<sequence>MLGPIAKSSAGTSLRDVGLAVGLFRTAVGLIEGLDEGWWGETDGEGLPLPLEAGRRARVADCLVGRDGSGCVA</sequence>
<protein>
    <submittedName>
        <fullName evidence="1">Uncharacterized protein</fullName>
    </submittedName>
</protein>
<proteinExistence type="predicted"/>
<comment type="caution">
    <text evidence="1">The sequence shown here is derived from an EMBL/GenBank/DDBJ whole genome shotgun (WGS) entry which is preliminary data.</text>
</comment>
<reference evidence="2" key="1">
    <citation type="journal article" date="2019" name="Int. J. Syst. Evol. Microbiol.">
        <title>The Global Catalogue of Microorganisms (GCM) 10K type strain sequencing project: providing services to taxonomists for standard genome sequencing and annotation.</title>
        <authorList>
            <consortium name="The Broad Institute Genomics Platform"/>
            <consortium name="The Broad Institute Genome Sequencing Center for Infectious Disease"/>
            <person name="Wu L."/>
            <person name="Ma J."/>
        </authorList>
    </citation>
    <scope>NUCLEOTIDE SEQUENCE [LARGE SCALE GENOMIC DNA]</scope>
    <source>
        <strain evidence="2">JCM 13929</strain>
    </source>
</reference>
<name>A0ABP4QKH3_9ACTN</name>